<dbReference type="Proteomes" id="UP001177670">
    <property type="component" value="Unassembled WGS sequence"/>
</dbReference>
<gene>
    <name evidence="1" type="ORF">K0M31_000368</name>
</gene>
<protein>
    <submittedName>
        <fullName evidence="1">Uncharacterized protein</fullName>
    </submittedName>
</protein>
<dbReference type="EMBL" id="JAHYIQ010000001">
    <property type="protein sequence ID" value="KAK1135794.1"/>
    <property type="molecule type" value="Genomic_DNA"/>
</dbReference>
<dbReference type="AlphaFoldDB" id="A0AA40GDM0"/>
<name>A0AA40GDM0_9HYME</name>
<evidence type="ECO:0000313" key="1">
    <source>
        <dbReference type="EMBL" id="KAK1135794.1"/>
    </source>
</evidence>
<reference evidence="1" key="1">
    <citation type="submission" date="2021-10" db="EMBL/GenBank/DDBJ databases">
        <title>Melipona bicolor Genome sequencing and assembly.</title>
        <authorList>
            <person name="Araujo N.S."/>
            <person name="Arias M.C."/>
        </authorList>
    </citation>
    <scope>NUCLEOTIDE SEQUENCE</scope>
    <source>
        <strain evidence="1">USP_2M_L1-L4_2017</strain>
        <tissue evidence="1">Whole body</tissue>
    </source>
</reference>
<proteinExistence type="predicted"/>
<comment type="caution">
    <text evidence="1">The sequence shown here is derived from an EMBL/GenBank/DDBJ whole genome shotgun (WGS) entry which is preliminary data.</text>
</comment>
<sequence>MKLIAFTRGKTSVISFPFDVIKLSIDDVSVNIRKTSTKKNEDEPFADIELVAGKKESANGKGRRCGGCERINSEYFEAYNYDLFAFNAMVGVEEQPTSYRNRDRLVLRRSEFGIRNSTSH</sequence>
<keyword evidence="2" id="KW-1185">Reference proteome</keyword>
<organism evidence="1 2">
    <name type="scientific">Melipona bicolor</name>
    <dbReference type="NCBI Taxonomy" id="60889"/>
    <lineage>
        <taxon>Eukaryota</taxon>
        <taxon>Metazoa</taxon>
        <taxon>Ecdysozoa</taxon>
        <taxon>Arthropoda</taxon>
        <taxon>Hexapoda</taxon>
        <taxon>Insecta</taxon>
        <taxon>Pterygota</taxon>
        <taxon>Neoptera</taxon>
        <taxon>Endopterygota</taxon>
        <taxon>Hymenoptera</taxon>
        <taxon>Apocrita</taxon>
        <taxon>Aculeata</taxon>
        <taxon>Apoidea</taxon>
        <taxon>Anthophila</taxon>
        <taxon>Apidae</taxon>
        <taxon>Melipona</taxon>
    </lineage>
</organism>
<evidence type="ECO:0000313" key="2">
    <source>
        <dbReference type="Proteomes" id="UP001177670"/>
    </source>
</evidence>
<accession>A0AA40GDM0</accession>